<keyword evidence="3" id="KW-0732">Signal</keyword>
<keyword evidence="1" id="KW-0344">Guanine-nucleotide releasing factor</keyword>
<name>A0A9X3YJZ0_9GAMM</name>
<evidence type="ECO:0000313" key="5">
    <source>
        <dbReference type="EMBL" id="MDC8013794.1"/>
    </source>
</evidence>
<dbReference type="InterPro" id="IPR009091">
    <property type="entry name" value="RCC1/BLIP-II"/>
</dbReference>
<comment type="caution">
    <text evidence="5">The sequence shown here is derived from an EMBL/GenBank/DDBJ whole genome shotgun (WGS) entry which is preliminary data.</text>
</comment>
<dbReference type="InterPro" id="IPR000408">
    <property type="entry name" value="Reg_chr_condens"/>
</dbReference>
<dbReference type="AlphaFoldDB" id="A0A9X3YJZ0"/>
<evidence type="ECO:0000259" key="4">
    <source>
        <dbReference type="Pfam" id="PF25390"/>
    </source>
</evidence>
<reference evidence="5" key="1">
    <citation type="submission" date="2023-02" db="EMBL/GenBank/DDBJ databases">
        <title>Tahibacter soli sp. nov. isolated from soil.</title>
        <authorList>
            <person name="Baek J.H."/>
            <person name="Lee J.K."/>
            <person name="Choi D.G."/>
            <person name="Jeon C.O."/>
        </authorList>
    </citation>
    <scope>NUCLEOTIDE SEQUENCE</scope>
    <source>
        <strain evidence="5">BL</strain>
    </source>
</reference>
<dbReference type="PROSITE" id="PS50012">
    <property type="entry name" value="RCC1_3"/>
    <property type="match status" value="11"/>
</dbReference>
<keyword evidence="2" id="KW-0677">Repeat</keyword>
<evidence type="ECO:0000256" key="1">
    <source>
        <dbReference type="ARBA" id="ARBA00022658"/>
    </source>
</evidence>
<dbReference type="InterPro" id="IPR051553">
    <property type="entry name" value="Ran_GTPase-activating"/>
</dbReference>
<dbReference type="Gene3D" id="2.130.10.30">
    <property type="entry name" value="Regulator of chromosome condensation 1/beta-lactamase-inhibitor protein II"/>
    <property type="match status" value="4"/>
</dbReference>
<dbReference type="InterPro" id="IPR058923">
    <property type="entry name" value="RCC1-like_dom"/>
</dbReference>
<dbReference type="Proteomes" id="UP001139971">
    <property type="component" value="Unassembled WGS sequence"/>
</dbReference>
<feature type="signal peptide" evidence="3">
    <location>
        <begin position="1"/>
        <end position="24"/>
    </location>
</feature>
<dbReference type="PANTHER" id="PTHR45982:SF1">
    <property type="entry name" value="REGULATOR OF CHROMOSOME CONDENSATION"/>
    <property type="match status" value="1"/>
</dbReference>
<evidence type="ECO:0000256" key="3">
    <source>
        <dbReference type="SAM" id="SignalP"/>
    </source>
</evidence>
<evidence type="ECO:0000313" key="6">
    <source>
        <dbReference type="Proteomes" id="UP001139971"/>
    </source>
</evidence>
<dbReference type="GO" id="GO:0005085">
    <property type="term" value="F:guanyl-nucleotide exchange factor activity"/>
    <property type="evidence" value="ECO:0007669"/>
    <property type="project" value="TreeGrafter"/>
</dbReference>
<evidence type="ECO:0000256" key="2">
    <source>
        <dbReference type="ARBA" id="ARBA00022737"/>
    </source>
</evidence>
<feature type="chain" id="PRO_5040865241" description="RCC1-like domain-containing protein" evidence="3">
    <location>
        <begin position="25"/>
        <end position="750"/>
    </location>
</feature>
<dbReference type="RefSeq" id="WP_263541441.1">
    <property type="nucleotide sequence ID" value="NZ_JAOVZO020000018.1"/>
</dbReference>
<proteinExistence type="predicted"/>
<accession>A0A9X3YJZ0</accession>
<keyword evidence="6" id="KW-1185">Reference proteome</keyword>
<sequence length="750" mass="73060">MFSPTASRLCLVAPWVWFAAQASAQDVLVPLAGATTVASGFGHSCALKADGAVMCWGRNADGQLGTGDYWSTATPVPVRGLPGAASAIATGKTHSCAIVSGAVWCWGANLSGELGSGIGTGDTAVPVAVSGLPPGATAIAAGDTFTCAVVAGAAWCWGDNTLGSLGDGSGVGGPAPVAVSGLGAGVTQISAGVFHACAIAGGAAKCWGNNGSGQVGNGVTGGFEPTPVQVVGLAAGVVSISASAIHSCAVAAGGVVKCWGSNGNGQLGTDAVSSSNVPVDATGLTAPARTVVTGALHTCVVGTDDTSRCWGSNLYSQLGDGEGPDSNVAIVSPGLAGNAQNVSSHGYHTCVLRTGGGVWCWGFNAYGQAGDGSREWRTQPVAVAVTDVGALAAGAAHTCAVVGGGVSCWGFNGEGAVGTGRASLSVPLPFAIPQLSIGATAVAAGYDHSCAVVNGGVWCWGNNEKGQLGDGTNNNADEPVAVKGLASGVTRIEAGGNRSCAVQNGDVLCWGYNANGELANGTTVDTNSPLPAVGLDGTIDSLSLGPNHGCAVVNGAAKCWGLNDSGQLGNGAGSGFTATPIPVQGLASGVTAISAGYSHSCAIVGGAAKCWGYDGYGQLGNGILNDTQLTPSAVTGLDAGVTAIAAGDDATCAVHDGSVLCWGGDYEGDLGNGGTPRTMRLVPTWVIGLANRAGGLVAINGTHACATTTGGGLSCWGDDLLGPLGIGRQVIVGTPGTVVLDDRIFGNGVD</sequence>
<dbReference type="PRINTS" id="PR00633">
    <property type="entry name" value="RCCNDNSATION"/>
</dbReference>
<organism evidence="5 6">
    <name type="scientific">Tahibacter soli</name>
    <dbReference type="NCBI Taxonomy" id="2983605"/>
    <lineage>
        <taxon>Bacteria</taxon>
        <taxon>Pseudomonadati</taxon>
        <taxon>Pseudomonadota</taxon>
        <taxon>Gammaproteobacteria</taxon>
        <taxon>Lysobacterales</taxon>
        <taxon>Rhodanobacteraceae</taxon>
        <taxon>Tahibacter</taxon>
    </lineage>
</organism>
<protein>
    <recommendedName>
        <fullName evidence="4">RCC1-like domain-containing protein</fullName>
    </recommendedName>
</protein>
<dbReference type="SUPFAM" id="SSF50985">
    <property type="entry name" value="RCC1/BLIP-II"/>
    <property type="match status" value="3"/>
</dbReference>
<gene>
    <name evidence="5" type="ORF">OD750_014725</name>
</gene>
<dbReference type="EMBL" id="JAOVZO020000018">
    <property type="protein sequence ID" value="MDC8013794.1"/>
    <property type="molecule type" value="Genomic_DNA"/>
</dbReference>
<dbReference type="GO" id="GO:0005737">
    <property type="term" value="C:cytoplasm"/>
    <property type="evidence" value="ECO:0007669"/>
    <property type="project" value="TreeGrafter"/>
</dbReference>
<dbReference type="Pfam" id="PF00415">
    <property type="entry name" value="RCC1"/>
    <property type="match status" value="4"/>
</dbReference>
<feature type="domain" description="RCC1-like" evidence="4">
    <location>
        <begin position="122"/>
        <end position="450"/>
    </location>
</feature>
<dbReference type="PANTHER" id="PTHR45982">
    <property type="entry name" value="REGULATOR OF CHROMOSOME CONDENSATION"/>
    <property type="match status" value="1"/>
</dbReference>
<dbReference type="Pfam" id="PF25390">
    <property type="entry name" value="WD40_RLD"/>
    <property type="match status" value="1"/>
</dbReference>